<gene>
    <name evidence="2" type="ORF">SAMN05216550_106184</name>
</gene>
<dbReference type="GO" id="GO:0006508">
    <property type="term" value="P:proteolysis"/>
    <property type="evidence" value="ECO:0007669"/>
    <property type="project" value="UniProtKB-KW"/>
</dbReference>
<evidence type="ECO:0000313" key="3">
    <source>
        <dbReference type="Proteomes" id="UP000183529"/>
    </source>
</evidence>
<keyword evidence="2" id="KW-0378">Hydrolase</keyword>
<dbReference type="Pfam" id="PF19289">
    <property type="entry name" value="PmbA_TldD_3rd"/>
    <property type="match status" value="1"/>
</dbReference>
<name>A0AAQ1JTX1_9BURK</name>
<dbReference type="InterPro" id="IPR036059">
    <property type="entry name" value="TldD/PmbA_sf"/>
</dbReference>
<proteinExistence type="predicted"/>
<sequence length="463" mass="49760">MTDLLFAGSDAAAAATRAPGASIDWHAHFAMLADAIERQRQPGETVLSAFAGEQSDFIRFNAGKVRQSGQVEQGRLTLRLVHGARQAYSTLDLSGDANADVRHTAEALAALRESLLDAPDDPHVLFDTTSWSRSTRRNGKLPQPQALVERVAQCAQGLDFVGFYAGGTLSRGFASTAGSRGWYEVENFNFSWSLYQPNGRAIKTRYAGDNWDDAVFAAKVSEAAARLPVLLRAPRVLTPGGYRAWLAPAALSEFVQSMAWGGFSARAQAASTSPLYKLNTGAVAFDSRVALTESLELGISPAFNDDGYLRASVPLIEGGRGVGQLTSARSAREYGLEPNGALPQEMATTVSMATGDLAPEDVLARLGTGLYIGNLWYVNFSDRMNCRLTGMTRFATFWVEDGEIVAPVDAMRFDDSLYGLLGERLEALGAQSELLLSDSTWGQRATGGVQLPGALVKSFELVL</sequence>
<dbReference type="GO" id="GO:0008237">
    <property type="term" value="F:metallopeptidase activity"/>
    <property type="evidence" value="ECO:0007669"/>
    <property type="project" value="InterPro"/>
</dbReference>
<dbReference type="AlphaFoldDB" id="A0AAQ1JTX1"/>
<reference evidence="2 3" key="1">
    <citation type="submission" date="2016-10" db="EMBL/GenBank/DDBJ databases">
        <authorList>
            <person name="Varghese N."/>
            <person name="Submissions S."/>
        </authorList>
    </citation>
    <scope>NUCLEOTIDE SEQUENCE [LARGE SCALE GENOMIC DNA]</scope>
    <source>
        <strain evidence="2 3">LMG 22274</strain>
    </source>
</reference>
<organism evidence="2 3">
    <name type="scientific">Paraburkholderia tropica</name>
    <dbReference type="NCBI Taxonomy" id="92647"/>
    <lineage>
        <taxon>Bacteria</taxon>
        <taxon>Pseudomonadati</taxon>
        <taxon>Pseudomonadota</taxon>
        <taxon>Betaproteobacteria</taxon>
        <taxon>Burkholderiales</taxon>
        <taxon>Burkholderiaceae</taxon>
        <taxon>Paraburkholderia</taxon>
    </lineage>
</organism>
<dbReference type="EMBL" id="FNZM01000006">
    <property type="protein sequence ID" value="SEJ60078.1"/>
    <property type="molecule type" value="Genomic_DNA"/>
</dbReference>
<accession>A0AAQ1JTX1</accession>
<dbReference type="InterPro" id="IPR045569">
    <property type="entry name" value="Metalloprtase-TldD/E_C"/>
</dbReference>
<keyword evidence="2" id="KW-0645">Protease</keyword>
<evidence type="ECO:0000259" key="1">
    <source>
        <dbReference type="Pfam" id="PF19289"/>
    </source>
</evidence>
<dbReference type="SUPFAM" id="SSF111283">
    <property type="entry name" value="Putative modulator of DNA gyrase, PmbA/TldD"/>
    <property type="match status" value="1"/>
</dbReference>
<dbReference type="PANTHER" id="PTHR43666:SF1">
    <property type="entry name" value="CONSERVED PROTEIN"/>
    <property type="match status" value="1"/>
</dbReference>
<feature type="domain" description="Metalloprotease TldD/E C-terminal" evidence="1">
    <location>
        <begin position="240"/>
        <end position="460"/>
    </location>
</feature>
<dbReference type="PANTHER" id="PTHR43666">
    <property type="entry name" value="TLDD PROTEIN"/>
    <property type="match status" value="1"/>
</dbReference>
<comment type="caution">
    <text evidence="2">The sequence shown here is derived from an EMBL/GenBank/DDBJ whole genome shotgun (WGS) entry which is preliminary data.</text>
</comment>
<dbReference type="Proteomes" id="UP000183529">
    <property type="component" value="Unassembled WGS sequence"/>
</dbReference>
<evidence type="ECO:0000313" key="2">
    <source>
        <dbReference type="EMBL" id="SEJ60078.1"/>
    </source>
</evidence>
<protein>
    <submittedName>
        <fullName evidence="2">Predicted Zn-dependent protease or its inactivated homolog</fullName>
    </submittedName>
</protein>